<organism evidence="1 2">
    <name type="scientific">Sinorhizobium sojae CCBAU 05684</name>
    <dbReference type="NCBI Taxonomy" id="716928"/>
    <lineage>
        <taxon>Bacteria</taxon>
        <taxon>Pseudomonadati</taxon>
        <taxon>Pseudomonadota</taxon>
        <taxon>Alphaproteobacteria</taxon>
        <taxon>Hyphomicrobiales</taxon>
        <taxon>Rhizobiaceae</taxon>
        <taxon>Sinorhizobium/Ensifer group</taxon>
        <taxon>Sinorhizobium</taxon>
    </lineage>
</organism>
<evidence type="ECO:0000313" key="2">
    <source>
        <dbReference type="Proteomes" id="UP000217211"/>
    </source>
</evidence>
<dbReference type="EMBL" id="CP023067">
    <property type="protein sequence ID" value="ASY62727.1"/>
    <property type="molecule type" value="Genomic_DNA"/>
</dbReference>
<evidence type="ECO:0000313" key="1">
    <source>
        <dbReference type="EMBL" id="ASY62727.1"/>
    </source>
</evidence>
<dbReference type="Proteomes" id="UP000217211">
    <property type="component" value="Chromosome"/>
</dbReference>
<accession>A0A249PAK2</accession>
<keyword evidence="2" id="KW-1185">Reference proteome</keyword>
<reference evidence="1 2" key="1">
    <citation type="submission" date="2017-08" db="EMBL/GenBank/DDBJ databases">
        <title>Multipartite genome sequences of Sinorhizobium species nodulating soybeans.</title>
        <authorList>
            <person name="Tian C.F."/>
        </authorList>
    </citation>
    <scope>NUCLEOTIDE SEQUENCE [LARGE SCALE GENOMIC DNA]</scope>
    <source>
        <strain evidence="1 2">CCBAU 05684</strain>
    </source>
</reference>
<gene>
    <name evidence="1" type="ORF">SJ05684_c12720</name>
</gene>
<name>A0A249PAK2_9HYPH</name>
<sequence>MGKCSRGARSIARFRRLHPPKKCLYDHLRPTRHPTTPMSGILAVKGLRLVHHAD</sequence>
<proteinExistence type="predicted"/>
<dbReference type="AlphaFoldDB" id="A0A249PAK2"/>
<dbReference type="KEGG" id="esj:SJ05684_c12720"/>
<protein>
    <submittedName>
        <fullName evidence="1">Uncharacterized protein</fullName>
    </submittedName>
</protein>